<accession>A0A9D1XBS2</accession>
<feature type="domain" description="Flavin reductase like" evidence="5">
    <location>
        <begin position="11"/>
        <end position="157"/>
    </location>
</feature>
<dbReference type="SUPFAM" id="SSF50475">
    <property type="entry name" value="FMN-binding split barrel"/>
    <property type="match status" value="1"/>
</dbReference>
<keyword evidence="2" id="KW-0285">Flavoprotein</keyword>
<feature type="compositionally biased region" description="Basic and acidic residues" evidence="4">
    <location>
        <begin position="208"/>
        <end position="227"/>
    </location>
</feature>
<dbReference type="SMART" id="SM00903">
    <property type="entry name" value="Flavin_Reduct"/>
    <property type="match status" value="1"/>
</dbReference>
<dbReference type="InterPro" id="IPR052174">
    <property type="entry name" value="Flavoredoxin"/>
</dbReference>
<evidence type="ECO:0000256" key="2">
    <source>
        <dbReference type="ARBA" id="ARBA00022630"/>
    </source>
</evidence>
<feature type="compositionally biased region" description="Basic residues" evidence="4">
    <location>
        <begin position="196"/>
        <end position="207"/>
    </location>
</feature>
<evidence type="ECO:0000256" key="1">
    <source>
        <dbReference type="ARBA" id="ARBA00001917"/>
    </source>
</evidence>
<feature type="region of interest" description="Disordered" evidence="4">
    <location>
        <begin position="188"/>
        <end position="244"/>
    </location>
</feature>
<dbReference type="PROSITE" id="PS51257">
    <property type="entry name" value="PROKAR_LIPOPROTEIN"/>
    <property type="match status" value="1"/>
</dbReference>
<evidence type="ECO:0000256" key="4">
    <source>
        <dbReference type="SAM" id="MobiDB-lite"/>
    </source>
</evidence>
<dbReference type="Proteomes" id="UP000886890">
    <property type="component" value="Unassembled WGS sequence"/>
</dbReference>
<feature type="compositionally biased region" description="Basic and acidic residues" evidence="4">
    <location>
        <begin position="234"/>
        <end position="244"/>
    </location>
</feature>
<dbReference type="GO" id="GO:0010181">
    <property type="term" value="F:FMN binding"/>
    <property type="evidence" value="ECO:0007669"/>
    <property type="project" value="InterPro"/>
</dbReference>
<comment type="similarity">
    <text evidence="3">Belongs to the flavoredoxin family.</text>
</comment>
<dbReference type="InterPro" id="IPR012349">
    <property type="entry name" value="Split_barrel_FMN-bd"/>
</dbReference>
<comment type="cofactor">
    <cofactor evidence="1">
        <name>FMN</name>
        <dbReference type="ChEBI" id="CHEBI:58210"/>
    </cofactor>
</comment>
<reference evidence="6" key="2">
    <citation type="submission" date="2021-04" db="EMBL/GenBank/DDBJ databases">
        <authorList>
            <person name="Gilroy R."/>
        </authorList>
    </citation>
    <scope>NUCLEOTIDE SEQUENCE</scope>
    <source>
        <strain evidence="6">CHK183-1962</strain>
    </source>
</reference>
<dbReference type="Gene3D" id="2.30.110.10">
    <property type="entry name" value="Electron Transport, Fmn-binding Protein, Chain A"/>
    <property type="match status" value="1"/>
</dbReference>
<dbReference type="PANTHER" id="PTHR43567">
    <property type="entry name" value="FLAVOREDOXIN-RELATED-RELATED"/>
    <property type="match status" value="1"/>
</dbReference>
<evidence type="ECO:0000313" key="7">
    <source>
        <dbReference type="Proteomes" id="UP000886890"/>
    </source>
</evidence>
<dbReference type="InterPro" id="IPR002563">
    <property type="entry name" value="Flavin_Rdtase-like_dom"/>
</dbReference>
<gene>
    <name evidence="6" type="ORF">H9734_00745</name>
</gene>
<evidence type="ECO:0000259" key="5">
    <source>
        <dbReference type="SMART" id="SM00903"/>
    </source>
</evidence>
<reference evidence="6" key="1">
    <citation type="journal article" date="2021" name="PeerJ">
        <title>Extensive microbial diversity within the chicken gut microbiome revealed by metagenomics and culture.</title>
        <authorList>
            <person name="Gilroy R."/>
            <person name="Ravi A."/>
            <person name="Getino M."/>
            <person name="Pursley I."/>
            <person name="Horton D.L."/>
            <person name="Alikhan N.F."/>
            <person name="Baker D."/>
            <person name="Gharbi K."/>
            <person name="Hall N."/>
            <person name="Watson M."/>
            <person name="Adriaenssens E.M."/>
            <person name="Foster-Nyarko E."/>
            <person name="Jarju S."/>
            <person name="Secka A."/>
            <person name="Antonio M."/>
            <person name="Oren A."/>
            <person name="Chaudhuri R.R."/>
            <person name="La Ragione R."/>
            <person name="Hildebrand F."/>
            <person name="Pallen M.J."/>
        </authorList>
    </citation>
    <scope>NUCLEOTIDE SEQUENCE</scope>
    <source>
        <strain evidence="6">CHK183-1962</strain>
    </source>
</reference>
<organism evidence="6 7">
    <name type="scientific">Candidatus Fusicatenibacter merdavium</name>
    <dbReference type="NCBI Taxonomy" id="2838600"/>
    <lineage>
        <taxon>Bacteria</taxon>
        <taxon>Bacillati</taxon>
        <taxon>Bacillota</taxon>
        <taxon>Clostridia</taxon>
        <taxon>Lachnospirales</taxon>
        <taxon>Lachnospiraceae</taxon>
        <taxon>Fusicatenibacter</taxon>
    </lineage>
</organism>
<sequence length="244" mass="27712">MGKQFWKPGNMLYPLPAVMVSCQRKEEKPNIITVAWVGTVCSDPAMVFVSIRPQRYSYDIIQETGEFVINLTTEQLTRAADYCGVRSGRDVDKFQEMHLTPCTSRNVSAPGIMESPVNIECKVKEIIKLGSHDMFLAEVVGVDVDEECLDENGKFHLNETGLIAYSHGEYFSLGDYVGKFGYSVRKKVQEKGPKDKAKKPNKQKIKRQSRELKGKVPRDKTQTEKRLQSHRKALRDPSKSKKPQ</sequence>
<name>A0A9D1XBS2_9FIRM</name>
<evidence type="ECO:0000313" key="6">
    <source>
        <dbReference type="EMBL" id="HIX76117.1"/>
    </source>
</evidence>
<dbReference type="AlphaFoldDB" id="A0A9D1XBS2"/>
<dbReference type="GO" id="GO:0016646">
    <property type="term" value="F:oxidoreductase activity, acting on the CH-NH group of donors, NAD or NADP as acceptor"/>
    <property type="evidence" value="ECO:0007669"/>
    <property type="project" value="UniProtKB-ARBA"/>
</dbReference>
<dbReference type="Pfam" id="PF01613">
    <property type="entry name" value="Flavin_Reduct"/>
    <property type="match status" value="1"/>
</dbReference>
<dbReference type="EMBL" id="DXEK01000010">
    <property type="protein sequence ID" value="HIX76117.1"/>
    <property type="molecule type" value="Genomic_DNA"/>
</dbReference>
<comment type="caution">
    <text evidence="6">The sequence shown here is derived from an EMBL/GenBank/DDBJ whole genome shotgun (WGS) entry which is preliminary data.</text>
</comment>
<dbReference type="PANTHER" id="PTHR43567:SF1">
    <property type="entry name" value="FLAVOREDOXIN"/>
    <property type="match status" value="1"/>
</dbReference>
<evidence type="ECO:0000256" key="3">
    <source>
        <dbReference type="ARBA" id="ARBA00038054"/>
    </source>
</evidence>
<proteinExistence type="inferred from homology"/>
<protein>
    <submittedName>
        <fullName evidence="6">Flavin reductase family protein</fullName>
    </submittedName>
</protein>